<proteinExistence type="predicted"/>
<sequence length="953" mass="100261">MPKPIPSRLSRAAVAGAAVAGALAVSVPAPAYAEDTANLVVNGDFEQVGADGSITGWPQNETRASGRATIVDGAGPDGSRALALDLGDAADKAAIGQDVPIPDTGAFRAYRITFDERAVGLDGYGGDLWARNFGHDAIVGRITGDTGWRKASAVVLARPGAPAINLLLALEYTTGRLLVDNVTVERIEGNAVGANVQPTGAVQLTWHFGALAETPASYEVHRSSDADFRPGRRTLIREVPAAWTAEDGSARPGTRYAYKVVALAADGTALATTDAETVTTPSRFLDEQRTDVLTATGTDGGARLAWRLKAGTKGPVKVYAGGPEVADGKLGKARKVATDGAHGTTGGLTLRSKDLRGATGFAITGQHGEVLATATLASLKHPRMGVTGSKLTAIRAAIQQPGTPKSTYDSLVSKVATGLPAYNYRAGEAQAAWAHDAALLYQVTQDPAHARTAYDAVIESGRTLPFINGTAHAGASPLETANAAAPLATAYDWAYPGWTEQQRAEAQKVLQRVAAYLEVAYHPNFALPAKQSNWTAVVRGAELVLRLAVRGDGPFDLQEDRLPQLVDEVGRHLDTAYSDNGWDQEGTDYFSYGLGVGALGITGSVDAGIGALKEKWQRPQFAGLIMHSISAQADRSRLQWGVGYGSGSVPIPGFVFTQVPADQRAAWLWQYEKTVGGGGGTYGLLNYPYGTTPQDPDEGPRAVRAAILDDHVGSFLFRSRYQDKDDVLVGLQNRNEHHIGWNGSDTFGLSVIGQDAVWARQPGKDYGKPELFSKPLVDGKVEPAVGKGRTLESRAYEGQGGGFVSLDGSGNYQLDRARRDIAVDLRPVGGADSVIAVHDAFADDTSHTYAWQLSPEAGTTITFGETESGAKTFLFKRGDGWLKGWILDPEGAELSVEKGAFKVVRTGTEADFRVVLAVGKGAPSTATAEGGTLTLGGTTYDLDGLGGFRPAGG</sequence>
<protein>
    <recommendedName>
        <fullName evidence="4">Fibronectin type-III domain-containing protein</fullName>
    </recommendedName>
</protein>
<dbReference type="SUPFAM" id="SSF48230">
    <property type="entry name" value="Chondroitin AC/alginate lyase"/>
    <property type="match status" value="1"/>
</dbReference>
<dbReference type="RefSeq" id="WP_242331447.1">
    <property type="nucleotide sequence ID" value="NZ_CP071872.1"/>
</dbReference>
<dbReference type="Gene3D" id="2.60.120.260">
    <property type="entry name" value="Galactose-binding domain-like"/>
    <property type="match status" value="1"/>
</dbReference>
<dbReference type="Gene3D" id="2.70.98.70">
    <property type="match status" value="1"/>
</dbReference>
<evidence type="ECO:0000256" key="1">
    <source>
        <dbReference type="SAM" id="SignalP"/>
    </source>
</evidence>
<dbReference type="EMBL" id="CP071872">
    <property type="protein sequence ID" value="UNM12808.1"/>
    <property type="molecule type" value="Genomic_DNA"/>
</dbReference>
<name>A0ABY3WJN0_9ACTN</name>
<reference evidence="2 3" key="1">
    <citation type="submission" date="2021-03" db="EMBL/GenBank/DDBJ databases">
        <title>Complete genome of Streptomyces formicae strain 1H-GS9 (DSM 100524).</title>
        <authorList>
            <person name="Atanasov K.E."/>
            <person name="Altabella T."/>
            <person name="Ferrer A."/>
        </authorList>
    </citation>
    <scope>NUCLEOTIDE SEQUENCE [LARGE SCALE GENOMIC DNA]</scope>
    <source>
        <strain evidence="2 3">1H-GS9</strain>
    </source>
</reference>
<dbReference type="Gene3D" id="2.60.40.10">
    <property type="entry name" value="Immunoglobulins"/>
    <property type="match status" value="1"/>
</dbReference>
<dbReference type="InterPro" id="IPR013783">
    <property type="entry name" value="Ig-like_fold"/>
</dbReference>
<evidence type="ECO:0000313" key="2">
    <source>
        <dbReference type="EMBL" id="UNM12808.1"/>
    </source>
</evidence>
<feature type="signal peptide" evidence="1">
    <location>
        <begin position="1"/>
        <end position="33"/>
    </location>
</feature>
<accession>A0ABY3WJN0</accession>
<keyword evidence="3" id="KW-1185">Reference proteome</keyword>
<feature type="chain" id="PRO_5047429239" description="Fibronectin type-III domain-containing protein" evidence="1">
    <location>
        <begin position="34"/>
        <end position="953"/>
    </location>
</feature>
<dbReference type="InterPro" id="IPR008929">
    <property type="entry name" value="Chondroitin_lyas"/>
</dbReference>
<dbReference type="Proteomes" id="UP000828924">
    <property type="component" value="Chromosome"/>
</dbReference>
<dbReference type="Gene3D" id="1.50.10.100">
    <property type="entry name" value="Chondroitin AC/alginate lyase"/>
    <property type="match status" value="1"/>
</dbReference>
<keyword evidence="1" id="KW-0732">Signal</keyword>
<organism evidence="2 3">
    <name type="scientific">Streptomyces formicae</name>
    <dbReference type="NCBI Taxonomy" id="1616117"/>
    <lineage>
        <taxon>Bacteria</taxon>
        <taxon>Bacillati</taxon>
        <taxon>Actinomycetota</taxon>
        <taxon>Actinomycetes</taxon>
        <taxon>Kitasatosporales</taxon>
        <taxon>Streptomycetaceae</taxon>
        <taxon>Streptomyces</taxon>
    </lineage>
</organism>
<evidence type="ECO:0008006" key="4">
    <source>
        <dbReference type="Google" id="ProtNLM"/>
    </source>
</evidence>
<gene>
    <name evidence="2" type="ORF">J4032_15940</name>
</gene>
<evidence type="ECO:0000313" key="3">
    <source>
        <dbReference type="Proteomes" id="UP000828924"/>
    </source>
</evidence>